<feature type="transmembrane region" description="Helical" evidence="4">
    <location>
        <begin position="114"/>
        <end position="134"/>
    </location>
</feature>
<evidence type="ECO:0000256" key="4">
    <source>
        <dbReference type="SAM" id="Phobius"/>
    </source>
</evidence>
<organism evidence="5 6">
    <name type="scientific">Lupinus luteus</name>
    <name type="common">European yellow lupine</name>
    <dbReference type="NCBI Taxonomy" id="3873"/>
    <lineage>
        <taxon>Eukaryota</taxon>
        <taxon>Viridiplantae</taxon>
        <taxon>Streptophyta</taxon>
        <taxon>Embryophyta</taxon>
        <taxon>Tracheophyta</taxon>
        <taxon>Spermatophyta</taxon>
        <taxon>Magnoliopsida</taxon>
        <taxon>eudicotyledons</taxon>
        <taxon>Gunneridae</taxon>
        <taxon>Pentapetalae</taxon>
        <taxon>rosids</taxon>
        <taxon>fabids</taxon>
        <taxon>Fabales</taxon>
        <taxon>Fabaceae</taxon>
        <taxon>Papilionoideae</taxon>
        <taxon>50 kb inversion clade</taxon>
        <taxon>genistoids sensu lato</taxon>
        <taxon>core genistoids</taxon>
        <taxon>Genisteae</taxon>
        <taxon>Lupinus</taxon>
    </lineage>
</organism>
<sequence>MNRKYVYSFMQRVTLSLNLQGIALAYTSATLGAAIVNCLPATTFFFAVLLRMEKVNITTGSGIAKIGSVLVCMSGVATLAFYKGPQLRTSHNFESGHHNNQGHEDHFSSGSKRWILGCSLSFLAILIWSIWLVIQVVCI</sequence>
<dbReference type="PANTHER" id="PTHR31218">
    <property type="entry name" value="WAT1-RELATED PROTEIN"/>
    <property type="match status" value="1"/>
</dbReference>
<keyword evidence="6" id="KW-1185">Reference proteome</keyword>
<keyword evidence="1 4" id="KW-0812">Transmembrane</keyword>
<accession>A0AAV1XD72</accession>
<feature type="transmembrane region" description="Helical" evidence="4">
    <location>
        <begin position="21"/>
        <end position="50"/>
    </location>
</feature>
<proteinExistence type="predicted"/>
<dbReference type="Proteomes" id="UP001497480">
    <property type="component" value="Unassembled WGS sequence"/>
</dbReference>
<evidence type="ECO:0000256" key="2">
    <source>
        <dbReference type="ARBA" id="ARBA00022989"/>
    </source>
</evidence>
<dbReference type="AlphaFoldDB" id="A0AAV1XD72"/>
<name>A0AAV1XD72_LUPLU</name>
<keyword evidence="3 4" id="KW-0472">Membrane</keyword>
<evidence type="ECO:0000313" key="5">
    <source>
        <dbReference type="EMBL" id="CAL0319670.1"/>
    </source>
</evidence>
<reference evidence="5 6" key="1">
    <citation type="submission" date="2024-03" db="EMBL/GenBank/DDBJ databases">
        <authorList>
            <person name="Martinez-Hernandez J."/>
        </authorList>
    </citation>
    <scope>NUCLEOTIDE SEQUENCE [LARGE SCALE GENOMIC DNA]</scope>
</reference>
<comment type="caution">
    <text evidence="5">The sequence shown here is derived from an EMBL/GenBank/DDBJ whole genome shotgun (WGS) entry which is preliminary data.</text>
</comment>
<feature type="transmembrane region" description="Helical" evidence="4">
    <location>
        <begin position="62"/>
        <end position="82"/>
    </location>
</feature>
<dbReference type="GO" id="GO:0016020">
    <property type="term" value="C:membrane"/>
    <property type="evidence" value="ECO:0007669"/>
    <property type="project" value="InterPro"/>
</dbReference>
<keyword evidence="2 4" id="KW-1133">Transmembrane helix</keyword>
<protein>
    <recommendedName>
        <fullName evidence="7">WAT1-related protein</fullName>
    </recommendedName>
</protein>
<dbReference type="InterPro" id="IPR030184">
    <property type="entry name" value="WAT1-related"/>
</dbReference>
<dbReference type="GO" id="GO:0022857">
    <property type="term" value="F:transmembrane transporter activity"/>
    <property type="evidence" value="ECO:0007669"/>
    <property type="project" value="InterPro"/>
</dbReference>
<gene>
    <name evidence="5" type="ORF">LLUT_LOCUS20730</name>
</gene>
<evidence type="ECO:0008006" key="7">
    <source>
        <dbReference type="Google" id="ProtNLM"/>
    </source>
</evidence>
<dbReference type="EMBL" id="CAXHTB010000014">
    <property type="protein sequence ID" value="CAL0319670.1"/>
    <property type="molecule type" value="Genomic_DNA"/>
</dbReference>
<evidence type="ECO:0000313" key="6">
    <source>
        <dbReference type="Proteomes" id="UP001497480"/>
    </source>
</evidence>
<evidence type="ECO:0000256" key="3">
    <source>
        <dbReference type="ARBA" id="ARBA00023136"/>
    </source>
</evidence>
<evidence type="ECO:0000256" key="1">
    <source>
        <dbReference type="ARBA" id="ARBA00022692"/>
    </source>
</evidence>